<dbReference type="SMART" id="SM00658">
    <property type="entry name" value="RPOL8c"/>
    <property type="match status" value="1"/>
</dbReference>
<dbReference type="PANTHER" id="PTHR10917">
    <property type="entry name" value="DNA-DIRECTED RNA POLYMERASES I, II, AND III SUBUNIT RPABC3"/>
    <property type="match status" value="1"/>
</dbReference>
<dbReference type="OrthoDB" id="20018at2759"/>
<name>A0A9P4QAS1_9PEZI</name>
<comment type="subcellular location">
    <subcellularLocation>
        <location evidence="1">Nucleus</location>
    </subcellularLocation>
</comment>
<keyword evidence="3 4" id="KW-0539">Nucleus</keyword>
<sequence>MSQDTQLYEDGFTITQVIDGKYDRVMRVHGTSSDNQTSITLDLNSELYPLQTGEQITLLLATTLNLDGTKDEGKGWREKAGETTLADLYDYVCFGKMYRFEAGEGQNIKVYISFGGLLLCLDGPYKKLSPLRIDNVYMLLKR</sequence>
<dbReference type="FunFam" id="2.40.50.140:FF:000191">
    <property type="entry name" value="DNA-directed RNA polymerases I, II, and III subunit RPABC3"/>
    <property type="match status" value="1"/>
</dbReference>
<dbReference type="GO" id="GO:0005736">
    <property type="term" value="C:RNA polymerase I complex"/>
    <property type="evidence" value="ECO:0007669"/>
    <property type="project" value="TreeGrafter"/>
</dbReference>
<dbReference type="PIRSF" id="PIRSF000779">
    <property type="entry name" value="RNA_pol_Rpb8"/>
    <property type="match status" value="1"/>
</dbReference>
<dbReference type="AlphaFoldDB" id="A0A9P4QAS1"/>
<dbReference type="EMBL" id="MU003789">
    <property type="protein sequence ID" value="KAF2721536.1"/>
    <property type="molecule type" value="Genomic_DNA"/>
</dbReference>
<keyword evidence="6" id="KW-1185">Reference proteome</keyword>
<dbReference type="PANTHER" id="PTHR10917:SF0">
    <property type="entry name" value="DNA-DIRECTED RNA POLYMERASES I, II, AND III SUBUNIT RPABC3"/>
    <property type="match status" value="1"/>
</dbReference>
<evidence type="ECO:0000313" key="5">
    <source>
        <dbReference type="EMBL" id="KAF2721536.1"/>
    </source>
</evidence>
<dbReference type="InterPro" id="IPR005570">
    <property type="entry name" value="RPABC3"/>
</dbReference>
<evidence type="ECO:0000256" key="4">
    <source>
        <dbReference type="PIRNR" id="PIRNR000779"/>
    </source>
</evidence>
<evidence type="ECO:0000313" key="6">
    <source>
        <dbReference type="Proteomes" id="UP000799441"/>
    </source>
</evidence>
<dbReference type="Proteomes" id="UP000799441">
    <property type="component" value="Unassembled WGS sequence"/>
</dbReference>
<organism evidence="5 6">
    <name type="scientific">Polychaeton citri CBS 116435</name>
    <dbReference type="NCBI Taxonomy" id="1314669"/>
    <lineage>
        <taxon>Eukaryota</taxon>
        <taxon>Fungi</taxon>
        <taxon>Dikarya</taxon>
        <taxon>Ascomycota</taxon>
        <taxon>Pezizomycotina</taxon>
        <taxon>Dothideomycetes</taxon>
        <taxon>Dothideomycetidae</taxon>
        <taxon>Capnodiales</taxon>
        <taxon>Capnodiaceae</taxon>
        <taxon>Polychaeton</taxon>
    </lineage>
</organism>
<gene>
    <name evidence="5" type="ORF">K431DRAFT_320226</name>
</gene>
<comment type="caution">
    <text evidence="5">The sequence shown here is derived from an EMBL/GenBank/DDBJ whole genome shotgun (WGS) entry which is preliminary data.</text>
</comment>
<dbReference type="GO" id="GO:0006351">
    <property type="term" value="P:DNA-templated transcription"/>
    <property type="evidence" value="ECO:0007669"/>
    <property type="project" value="UniProtKB-UniRule"/>
</dbReference>
<evidence type="ECO:0000256" key="1">
    <source>
        <dbReference type="ARBA" id="ARBA00004123"/>
    </source>
</evidence>
<dbReference type="Gene3D" id="2.40.50.140">
    <property type="entry name" value="Nucleic acid-binding proteins"/>
    <property type="match status" value="1"/>
</dbReference>
<dbReference type="GO" id="GO:0003899">
    <property type="term" value="F:DNA-directed RNA polymerase activity"/>
    <property type="evidence" value="ECO:0007669"/>
    <property type="project" value="UniProtKB-UniRule"/>
</dbReference>
<dbReference type="Pfam" id="PF03870">
    <property type="entry name" value="RNA_pol_Rpb8"/>
    <property type="match status" value="1"/>
</dbReference>
<protein>
    <recommendedName>
        <fullName evidence="4">DNA-directed RNA polymerases I, II, and III subunit RPABC3</fullName>
    </recommendedName>
</protein>
<proteinExistence type="inferred from homology"/>
<dbReference type="SUPFAM" id="SSF50249">
    <property type="entry name" value="Nucleic acid-binding proteins"/>
    <property type="match status" value="1"/>
</dbReference>
<dbReference type="InterPro" id="IPR012340">
    <property type="entry name" value="NA-bd_OB-fold"/>
</dbReference>
<evidence type="ECO:0000256" key="3">
    <source>
        <dbReference type="ARBA" id="ARBA00023242"/>
    </source>
</evidence>
<comment type="function">
    <text evidence="4">DNA-dependent RNA polymerase catalyzes the transcription of DNA into RNA using the four ribonucleoside triphosphates as substrates. Common component of RNA polymerases I, II and III which synthesize ribosomal RNA precursors, mRNA precursors and many functional non-coding RNAs, and small RNAs, such as 5S rRNA and tRNAs, respectively.</text>
</comment>
<evidence type="ECO:0000256" key="2">
    <source>
        <dbReference type="ARBA" id="ARBA00008912"/>
    </source>
</evidence>
<accession>A0A9P4QAS1</accession>
<dbReference type="GO" id="GO:0005665">
    <property type="term" value="C:RNA polymerase II, core complex"/>
    <property type="evidence" value="ECO:0007669"/>
    <property type="project" value="UniProtKB-UniRule"/>
</dbReference>
<comment type="similarity">
    <text evidence="2 4">Belongs to the eukaryotic RPB8 RNA polymerase subunit family.</text>
</comment>
<dbReference type="GO" id="GO:0005666">
    <property type="term" value="C:RNA polymerase III complex"/>
    <property type="evidence" value="ECO:0007669"/>
    <property type="project" value="TreeGrafter"/>
</dbReference>
<reference evidence="5" key="1">
    <citation type="journal article" date="2020" name="Stud. Mycol.">
        <title>101 Dothideomycetes genomes: a test case for predicting lifestyles and emergence of pathogens.</title>
        <authorList>
            <person name="Haridas S."/>
            <person name="Albert R."/>
            <person name="Binder M."/>
            <person name="Bloem J."/>
            <person name="Labutti K."/>
            <person name="Salamov A."/>
            <person name="Andreopoulos B."/>
            <person name="Baker S."/>
            <person name="Barry K."/>
            <person name="Bills G."/>
            <person name="Bluhm B."/>
            <person name="Cannon C."/>
            <person name="Castanera R."/>
            <person name="Culley D."/>
            <person name="Daum C."/>
            <person name="Ezra D."/>
            <person name="Gonzalez J."/>
            <person name="Henrissat B."/>
            <person name="Kuo A."/>
            <person name="Liang C."/>
            <person name="Lipzen A."/>
            <person name="Lutzoni F."/>
            <person name="Magnuson J."/>
            <person name="Mondo S."/>
            <person name="Nolan M."/>
            <person name="Ohm R."/>
            <person name="Pangilinan J."/>
            <person name="Park H.-J."/>
            <person name="Ramirez L."/>
            <person name="Alfaro M."/>
            <person name="Sun H."/>
            <person name="Tritt A."/>
            <person name="Yoshinaga Y."/>
            <person name="Zwiers L.-H."/>
            <person name="Turgeon B."/>
            <person name="Goodwin S."/>
            <person name="Spatafora J."/>
            <person name="Crous P."/>
            <person name="Grigoriev I."/>
        </authorList>
    </citation>
    <scope>NUCLEOTIDE SEQUENCE</scope>
    <source>
        <strain evidence="5">CBS 116435</strain>
    </source>
</reference>